<evidence type="ECO:0000313" key="1">
    <source>
        <dbReference type="EMBL" id="TMS17317.1"/>
    </source>
</evidence>
<dbReference type="EMBL" id="CM011680">
    <property type="protein sequence ID" value="TMS17317.1"/>
    <property type="molecule type" value="Genomic_DNA"/>
</dbReference>
<keyword evidence="2" id="KW-1185">Reference proteome</keyword>
<sequence length="778" mass="88808">MSPRQTCPLRLFPPLLLLFAAGQQCSAARPLLVFLIDGFRYDYMDDLHALPGFRELVGNGVKVDYVTPDFPTLSYPNYYSLMTGRYCDVHHMTGNYMWDEASKKEFLIGTNPDSRLPLWWNGSEPLWVTLEKLGKKVYMYYWPGCEVKILGVRPSFCEEYVYNPSEKNLTDSIVNALNVLSSGQAGMAAIYYEKIDVEGHHFGPDSHQVRSAVQQLDLAMQTLISKIKEKNMVNQLNIVLFSDHGMTKIQWMEKVIELDKYINMSHIVKMMDRGPVVSLWPEDNKLQEVYAALSHVPNMRAYRREEIPERFHFKGGKFVSPLTLLAEPGWFIAENKQSLPYWKNDSGEASAWQNGWHGYDNEFLDMRGFFLATGPDFKRNLWAPPIRAVDIYNVMCWMLGVEPLPNNGSWSRVECLLNGSDGLSQSTTLCTCCLSSKLDKGYSVFFEKFIYNYQGTREVPERRVGESGDYGGRTKNATLLSEKVTQMMEWASKRSVIRMNGDKFRRFVKAPPRNYSVVIMFTALQPQRQCGVCRQADEEFQVLANSWRYSSAFTNKVFFASVDFDEGSDVFQMLNMNSAPTFLHFPSKGKPRRSDTYELQVRGFAAEQLARWVADRTDVQIRVIRPPNYAGPLLLGFLLAVIGGLAYLRRHNLEFLFNKNVWAFSALCFVLIMTSGQMWNHIRGPPYAHKNPSTGQVSYIHGSSQAQFVAETHIVLLFNAAVTMGIVLLCEAATSDMDIGKRKIMCVAGIGLVMLFFSWLLSIFRAKYHGYPYSFLMS</sequence>
<dbReference type="Proteomes" id="UP000793456">
    <property type="component" value="Chromosome VII"/>
</dbReference>
<organism evidence="1 2">
    <name type="scientific">Larimichthys crocea</name>
    <name type="common">Large yellow croaker</name>
    <name type="synonym">Pseudosciaena crocea</name>
    <dbReference type="NCBI Taxonomy" id="215358"/>
    <lineage>
        <taxon>Eukaryota</taxon>
        <taxon>Metazoa</taxon>
        <taxon>Chordata</taxon>
        <taxon>Craniata</taxon>
        <taxon>Vertebrata</taxon>
        <taxon>Euteleostomi</taxon>
        <taxon>Actinopterygii</taxon>
        <taxon>Neopterygii</taxon>
        <taxon>Teleostei</taxon>
        <taxon>Neoteleostei</taxon>
        <taxon>Acanthomorphata</taxon>
        <taxon>Eupercaria</taxon>
        <taxon>Sciaenidae</taxon>
        <taxon>Larimichthys</taxon>
    </lineage>
</organism>
<comment type="caution">
    <text evidence="1">The sequence shown here is derived from an EMBL/GenBank/DDBJ whole genome shotgun (WGS) entry which is preliminary data.</text>
</comment>
<reference evidence="1" key="1">
    <citation type="submission" date="2018-11" db="EMBL/GenBank/DDBJ databases">
        <title>The sequence and de novo assembly of Larimichthys crocea genome using PacBio and Hi-C technologies.</title>
        <authorList>
            <person name="Xu P."/>
            <person name="Chen B."/>
            <person name="Zhou Z."/>
            <person name="Ke Q."/>
            <person name="Wu Y."/>
            <person name="Bai H."/>
            <person name="Pu F."/>
        </authorList>
    </citation>
    <scope>NUCLEOTIDE SEQUENCE</scope>
    <source>
        <tissue evidence="1">Muscle</tissue>
    </source>
</reference>
<proteinExistence type="predicted"/>
<accession>A0ACD3RCK3</accession>
<name>A0ACD3RCK3_LARCR</name>
<evidence type="ECO:0000313" key="2">
    <source>
        <dbReference type="Proteomes" id="UP000793456"/>
    </source>
</evidence>
<gene>
    <name evidence="1" type="ORF">E3U43_001386</name>
</gene>
<protein>
    <submittedName>
        <fullName evidence="1">Uncharacterized protein</fullName>
    </submittedName>
</protein>